<dbReference type="OrthoDB" id="5194488at2"/>
<keyword evidence="3" id="KW-1185">Reference proteome</keyword>
<name>A0A4R4Y0G1_9PSEU</name>
<evidence type="ECO:0000313" key="2">
    <source>
        <dbReference type="EMBL" id="TDD37788.1"/>
    </source>
</evidence>
<reference evidence="2 3" key="1">
    <citation type="submission" date="2019-03" db="EMBL/GenBank/DDBJ databases">
        <title>Draft genome sequences of novel Actinobacteria.</title>
        <authorList>
            <person name="Sahin N."/>
            <person name="Ay H."/>
            <person name="Saygin H."/>
        </authorList>
    </citation>
    <scope>NUCLEOTIDE SEQUENCE [LARGE SCALE GENOMIC DNA]</scope>
    <source>
        <strain evidence="2 3">7K502</strain>
    </source>
</reference>
<keyword evidence="1" id="KW-0812">Transmembrane</keyword>
<comment type="caution">
    <text evidence="2">The sequence shown here is derived from an EMBL/GenBank/DDBJ whole genome shotgun (WGS) entry which is preliminary data.</text>
</comment>
<dbReference type="Proteomes" id="UP000294947">
    <property type="component" value="Unassembled WGS sequence"/>
</dbReference>
<evidence type="ECO:0000256" key="1">
    <source>
        <dbReference type="SAM" id="Phobius"/>
    </source>
</evidence>
<keyword evidence="1" id="KW-0472">Membrane</keyword>
<feature type="transmembrane region" description="Helical" evidence="1">
    <location>
        <begin position="38"/>
        <end position="60"/>
    </location>
</feature>
<feature type="transmembrane region" description="Helical" evidence="1">
    <location>
        <begin position="6"/>
        <end position="26"/>
    </location>
</feature>
<protein>
    <submittedName>
        <fullName evidence="2">Uncharacterized protein</fullName>
    </submittedName>
</protein>
<proteinExistence type="predicted"/>
<dbReference type="AlphaFoldDB" id="A0A4R4Y0G1"/>
<keyword evidence="1" id="KW-1133">Transmembrane helix</keyword>
<evidence type="ECO:0000313" key="3">
    <source>
        <dbReference type="Proteomes" id="UP000294947"/>
    </source>
</evidence>
<dbReference type="EMBL" id="SMKW01000092">
    <property type="protein sequence ID" value="TDD37788.1"/>
    <property type="molecule type" value="Genomic_DNA"/>
</dbReference>
<organism evidence="2 3">
    <name type="scientific">Saccharopolyspora elongata</name>
    <dbReference type="NCBI Taxonomy" id="2530387"/>
    <lineage>
        <taxon>Bacteria</taxon>
        <taxon>Bacillati</taxon>
        <taxon>Actinomycetota</taxon>
        <taxon>Actinomycetes</taxon>
        <taxon>Pseudonocardiales</taxon>
        <taxon>Pseudonocardiaceae</taxon>
        <taxon>Saccharopolyspora</taxon>
    </lineage>
</organism>
<gene>
    <name evidence="2" type="ORF">E1288_39935</name>
</gene>
<accession>A0A4R4Y0G1</accession>
<sequence length="67" mass="7066">MVGNIRWLAGLALLACFFLGVIVWSAGRGVDHHRAGRIGIVMMLVGVFGGLAWGLGYTLISYMAATG</sequence>